<comment type="caution">
    <text evidence="1">The sequence shown here is derived from an EMBL/GenBank/DDBJ whole genome shotgun (WGS) entry which is preliminary data.</text>
</comment>
<name>A0A1V6RZ33_9EURO</name>
<dbReference type="EMBL" id="MLQL01000196">
    <property type="protein sequence ID" value="OQE06720.1"/>
    <property type="molecule type" value="Genomic_DNA"/>
</dbReference>
<keyword evidence="2" id="KW-1185">Reference proteome</keyword>
<sequence>MCRNEGPLDALIRPIRAQSSDAETYYIHT</sequence>
<reference evidence="2" key="1">
    <citation type="journal article" date="2017" name="Nat. Microbiol.">
        <title>Global analysis of biosynthetic gene clusters reveals vast potential of secondary metabolite production in Penicillium species.</title>
        <authorList>
            <person name="Nielsen J.C."/>
            <person name="Grijseels S."/>
            <person name="Prigent S."/>
            <person name="Ji B."/>
            <person name="Dainat J."/>
            <person name="Nielsen K.F."/>
            <person name="Frisvad J.C."/>
            <person name="Workman M."/>
            <person name="Nielsen J."/>
        </authorList>
    </citation>
    <scope>NUCLEOTIDE SEQUENCE [LARGE SCALE GENOMIC DNA]</scope>
    <source>
        <strain evidence="2">IBT 14082</strain>
    </source>
</reference>
<protein>
    <submittedName>
        <fullName evidence="1">Uncharacterized protein</fullName>
    </submittedName>
</protein>
<organism evidence="1 2">
    <name type="scientific">Penicillium flavigenum</name>
    <dbReference type="NCBI Taxonomy" id="254877"/>
    <lineage>
        <taxon>Eukaryota</taxon>
        <taxon>Fungi</taxon>
        <taxon>Dikarya</taxon>
        <taxon>Ascomycota</taxon>
        <taxon>Pezizomycotina</taxon>
        <taxon>Eurotiomycetes</taxon>
        <taxon>Eurotiomycetidae</taxon>
        <taxon>Eurotiales</taxon>
        <taxon>Aspergillaceae</taxon>
        <taxon>Penicillium</taxon>
    </lineage>
</organism>
<accession>A0A1V6RZ33</accession>
<dbReference type="Proteomes" id="UP000191342">
    <property type="component" value="Unassembled WGS sequence"/>
</dbReference>
<gene>
    <name evidence="1" type="ORF">PENFLA_c196G07228</name>
</gene>
<dbReference type="AlphaFoldDB" id="A0A1V6RZ33"/>
<evidence type="ECO:0000313" key="1">
    <source>
        <dbReference type="EMBL" id="OQE06720.1"/>
    </source>
</evidence>
<feature type="non-terminal residue" evidence="1">
    <location>
        <position position="29"/>
    </location>
</feature>
<evidence type="ECO:0000313" key="2">
    <source>
        <dbReference type="Proteomes" id="UP000191342"/>
    </source>
</evidence>
<proteinExistence type="predicted"/>